<sequence length="104" mass="11674">MKVLSFSMRPKRLERHLKQQHPALVLKTEGKITQADETGSYHTCVSQHLKASFGMAFMIAKQKKPHTIGEELIKPCILKATCSSSCKYSHVAHHHPLHPTAMTS</sequence>
<organism evidence="1 2">
    <name type="scientific">Acanthoscelides obtectus</name>
    <name type="common">Bean weevil</name>
    <name type="synonym">Bruchus obtectus</name>
    <dbReference type="NCBI Taxonomy" id="200917"/>
    <lineage>
        <taxon>Eukaryota</taxon>
        <taxon>Metazoa</taxon>
        <taxon>Ecdysozoa</taxon>
        <taxon>Arthropoda</taxon>
        <taxon>Hexapoda</taxon>
        <taxon>Insecta</taxon>
        <taxon>Pterygota</taxon>
        <taxon>Neoptera</taxon>
        <taxon>Endopterygota</taxon>
        <taxon>Coleoptera</taxon>
        <taxon>Polyphaga</taxon>
        <taxon>Cucujiformia</taxon>
        <taxon>Chrysomeloidea</taxon>
        <taxon>Chrysomelidae</taxon>
        <taxon>Bruchinae</taxon>
        <taxon>Bruchini</taxon>
        <taxon>Acanthoscelides</taxon>
    </lineage>
</organism>
<name>A0A9P0P824_ACAOB</name>
<protein>
    <submittedName>
        <fullName evidence="1">Uncharacterized protein</fullName>
    </submittedName>
</protein>
<evidence type="ECO:0000313" key="2">
    <source>
        <dbReference type="Proteomes" id="UP001152888"/>
    </source>
</evidence>
<reference evidence="1" key="1">
    <citation type="submission" date="2022-03" db="EMBL/GenBank/DDBJ databases">
        <authorList>
            <person name="Sayadi A."/>
        </authorList>
    </citation>
    <scope>NUCLEOTIDE SEQUENCE</scope>
</reference>
<accession>A0A9P0P824</accession>
<evidence type="ECO:0000313" key="1">
    <source>
        <dbReference type="EMBL" id="CAH1974794.1"/>
    </source>
</evidence>
<keyword evidence="2" id="KW-1185">Reference proteome</keyword>
<dbReference type="EMBL" id="CAKOFQ010006829">
    <property type="protein sequence ID" value="CAH1974794.1"/>
    <property type="molecule type" value="Genomic_DNA"/>
</dbReference>
<comment type="caution">
    <text evidence="1">The sequence shown here is derived from an EMBL/GenBank/DDBJ whole genome shotgun (WGS) entry which is preliminary data.</text>
</comment>
<dbReference type="OrthoDB" id="6580598at2759"/>
<gene>
    <name evidence="1" type="ORF">ACAOBT_LOCUS11294</name>
</gene>
<dbReference type="AlphaFoldDB" id="A0A9P0P824"/>
<dbReference type="Proteomes" id="UP001152888">
    <property type="component" value="Unassembled WGS sequence"/>
</dbReference>
<proteinExistence type="predicted"/>